<reference evidence="1 2" key="1">
    <citation type="submission" date="2016-10" db="EMBL/GenBank/DDBJ databases">
        <authorList>
            <person name="de Groot N.N."/>
        </authorList>
    </citation>
    <scope>NUCLEOTIDE SEQUENCE [LARGE SCALE GENOMIC DNA]</scope>
    <source>
        <strain evidence="1 2">DSM 43019</strain>
    </source>
</reference>
<protein>
    <submittedName>
        <fullName evidence="1">Uncharacterized protein</fullName>
    </submittedName>
</protein>
<keyword evidence="2" id="KW-1185">Reference proteome</keyword>
<accession>A0A1I2M7H8</accession>
<sequence>MTANRRVTGGEGVRCGVVTSADSTPEFDRFGPWIDEVRTFDEMPRLYRRAGLDPSAYRLVLKVPRDIERRNAHPGMHLYDYLIAVDEETLTVLTRRDDGYDTHRVAHDRIAAIADSVRLLSGLLTVHTVDGQRLTVRYNASANGPVRELMTLLRRWYLPAGVPGDDEPYRVDPVLSRADTGLLTDYHRMITQEPGMRVINVAERRVVTPHSPLGRLRDRVWPTVLHASIVVADDREIQIIHRRDWFTGAGDDLSLARTVLARSRITGIQVRAHDRYRDVQILTIQAGGTHLEFFLAGGSLVESILSGDAVSI</sequence>
<proteinExistence type="predicted"/>
<evidence type="ECO:0000313" key="2">
    <source>
        <dbReference type="Proteomes" id="UP000199645"/>
    </source>
</evidence>
<dbReference type="Proteomes" id="UP000199645">
    <property type="component" value="Unassembled WGS sequence"/>
</dbReference>
<organism evidence="1 2">
    <name type="scientific">Actinoplanes philippinensis</name>
    <dbReference type="NCBI Taxonomy" id="35752"/>
    <lineage>
        <taxon>Bacteria</taxon>
        <taxon>Bacillati</taxon>
        <taxon>Actinomycetota</taxon>
        <taxon>Actinomycetes</taxon>
        <taxon>Micromonosporales</taxon>
        <taxon>Micromonosporaceae</taxon>
        <taxon>Actinoplanes</taxon>
    </lineage>
</organism>
<gene>
    <name evidence="1" type="ORF">SAMN05421541_12733</name>
</gene>
<dbReference type="EMBL" id="FONV01000027">
    <property type="protein sequence ID" value="SFF87414.1"/>
    <property type="molecule type" value="Genomic_DNA"/>
</dbReference>
<dbReference type="AlphaFoldDB" id="A0A1I2M7H8"/>
<evidence type="ECO:0000313" key="1">
    <source>
        <dbReference type="EMBL" id="SFF87414.1"/>
    </source>
</evidence>
<name>A0A1I2M7H8_9ACTN</name>